<dbReference type="RefSeq" id="WP_086107223.1">
    <property type="nucleotide sequence ID" value="NZ_NEKB01000026.1"/>
</dbReference>
<dbReference type="InterPro" id="IPR036962">
    <property type="entry name" value="Glyco_hydro_3_N_sf"/>
</dbReference>
<organism evidence="5 6">
    <name type="scientific">Alloscardovia macacae</name>
    <dbReference type="NCBI Taxonomy" id="1160091"/>
    <lineage>
        <taxon>Bacteria</taxon>
        <taxon>Bacillati</taxon>
        <taxon>Actinomycetota</taxon>
        <taxon>Actinomycetes</taxon>
        <taxon>Bifidobacteriales</taxon>
        <taxon>Bifidobacteriaceae</taxon>
        <taxon>Alloscardovia</taxon>
    </lineage>
</organism>
<keyword evidence="3" id="KW-0812">Transmembrane</keyword>
<dbReference type="Proteomes" id="UP000243540">
    <property type="component" value="Unassembled WGS sequence"/>
</dbReference>
<dbReference type="AlphaFoldDB" id="A0A1Y2SWS3"/>
<name>A0A1Y2SWS3_9BIFI</name>
<evidence type="ECO:0000256" key="2">
    <source>
        <dbReference type="ARBA" id="ARBA00022801"/>
    </source>
</evidence>
<evidence type="ECO:0000313" key="5">
    <source>
        <dbReference type="EMBL" id="OTA27993.1"/>
    </source>
</evidence>
<dbReference type="GO" id="GO:0005975">
    <property type="term" value="P:carbohydrate metabolic process"/>
    <property type="evidence" value="ECO:0007669"/>
    <property type="project" value="InterPro"/>
</dbReference>
<feature type="domain" description="Fibronectin type III-like" evidence="4">
    <location>
        <begin position="447"/>
        <end position="531"/>
    </location>
</feature>
<evidence type="ECO:0000259" key="4">
    <source>
        <dbReference type="SMART" id="SM01217"/>
    </source>
</evidence>
<dbReference type="InterPro" id="IPR026891">
    <property type="entry name" value="Fn3-like"/>
</dbReference>
<evidence type="ECO:0000256" key="3">
    <source>
        <dbReference type="SAM" id="Phobius"/>
    </source>
</evidence>
<dbReference type="Gene3D" id="3.20.20.300">
    <property type="entry name" value="Glycoside hydrolase, family 3, N-terminal domain"/>
    <property type="match status" value="1"/>
</dbReference>
<dbReference type="PANTHER" id="PTHR42715">
    <property type="entry name" value="BETA-GLUCOSIDASE"/>
    <property type="match status" value="1"/>
</dbReference>
<dbReference type="EMBL" id="NEKC01000025">
    <property type="protein sequence ID" value="OTA27993.1"/>
    <property type="molecule type" value="Genomic_DNA"/>
</dbReference>
<evidence type="ECO:0000313" key="6">
    <source>
        <dbReference type="Proteomes" id="UP000243540"/>
    </source>
</evidence>
<dbReference type="Gene3D" id="2.60.40.10">
    <property type="entry name" value="Immunoglobulins"/>
    <property type="match status" value="1"/>
</dbReference>
<dbReference type="PRINTS" id="PR00133">
    <property type="entry name" value="GLHYDRLASE3"/>
</dbReference>
<protein>
    <recommendedName>
        <fullName evidence="4">Fibronectin type III-like domain-containing protein</fullName>
    </recommendedName>
</protein>
<keyword evidence="3" id="KW-0472">Membrane</keyword>
<dbReference type="InterPro" id="IPR001764">
    <property type="entry name" value="Glyco_hydro_3_N"/>
</dbReference>
<feature type="transmembrane region" description="Helical" evidence="3">
    <location>
        <begin position="21"/>
        <end position="43"/>
    </location>
</feature>
<keyword evidence="2" id="KW-0378">Hydrolase</keyword>
<sequence length="1014" mass="110056">MKKDTTTKPRLRMSQRAFLAWWIPPLVLLTALTLIINVAAGIFAPMLDSFLGSGGTSVSRRAGSENWDANYYKKQYGSLEEAAQHSTRIAQQVSEEGIVLLKNNGTLPLAQKTAVTPYGYAYLNPAYSGTGAAATANTDNVTPEQGLNAQFSVQTELMQTVAKTTASFPDAAKGTPALNFDTNSLQAMTDGGKSAQITEYGKTAYEQAAASAEKESAAVVFITRNGSEGVDKRIYAYADGTPHYLALTQAEKDMIAVAKAHHSSVTVVLNTANPVEVSPLMSGELEVDAIVWMGTAGSRGFAALGRVLSGAVNPSGRLTDIYATDFTKDPTSANFGQYGYSNVTYTDTTLVGRGKQMPWPFVEYEEGIYVGYKYYETAAAEDANFVYGAVGERGERVQDGAVAYPFGYGLSYTSFEQKLESVDRSSEGERVDVRVTVTNTGSRAGKDVVQIYAASPYTDYDRAHGVEKAATQLVDFTKTKQLEPGESQMVTLSFTDADVASYDRTHENADGAKGAYLLEAGDYAIQLKKNSHDVLGTQMVHMDVTRWMEDSSKGPSGSATHAAHNEFDDLSSYMDAQTIQLTRARWAQTQPTMPENREAVAPEAVKTALELWKNFDVQKNPELGNVSGSKVYADTQPVSGQKNGLSLIDLRGASPDDPRWEKLMDQLDFVKDKDAIQKLLYMAAYQTAFIPSIGKPITVDKDGAMGWSTVGSSSWPSVNVMASTFDAQLMHDVGEAFGEEALQQGLSGWYAPAVNIHRSPFGGRVYEYYAEDGVLSGKLAAATISGAGDKGVISYLKHFAINDQETNRSNYMATWVNEQATREIYLKPFQIAVTAARSELPYLTDSGEMKTKQVPSATAIMSAQNNIGTVIGFGHYGLQTNVLRGEWGFGGAVVTDMFLETQNGQRDLTMRAGSDMYMIQIPGNAATDYDSPTARAAMRRAVQHVAYMTVNSNAMNGVTPGATVSPGISGWQKVLWGVDAGVVVMVALMVTWMVRRGRLNKRHPELFNQKKMKE</sequence>
<feature type="transmembrane region" description="Helical" evidence="3">
    <location>
        <begin position="974"/>
        <end position="994"/>
    </location>
</feature>
<dbReference type="InterPro" id="IPR002772">
    <property type="entry name" value="Glyco_hydro_3_C"/>
</dbReference>
<dbReference type="OrthoDB" id="3187562at2"/>
<comment type="similarity">
    <text evidence="1">Belongs to the glycosyl hydrolase 3 family.</text>
</comment>
<comment type="caution">
    <text evidence="5">The sequence shown here is derived from an EMBL/GenBank/DDBJ whole genome shotgun (WGS) entry which is preliminary data.</text>
</comment>
<dbReference type="PANTHER" id="PTHR42715:SF10">
    <property type="entry name" value="BETA-GLUCOSIDASE"/>
    <property type="match status" value="1"/>
</dbReference>
<proteinExistence type="inferred from homology"/>
<dbReference type="SUPFAM" id="SSF51445">
    <property type="entry name" value="(Trans)glycosidases"/>
    <property type="match status" value="1"/>
</dbReference>
<dbReference type="STRING" id="1160091.B9T39_07635"/>
<reference evidence="5 6" key="1">
    <citation type="submission" date="2017-04" db="EMBL/GenBank/DDBJ databases">
        <title>Draft genome sequences of Alloscardovia macacae UMA81211 and UMA81212 isolated from the feces of a rhesus macaque (Macaca mulatta).</title>
        <authorList>
            <person name="Albert K."/>
            <person name="Sela D.A."/>
        </authorList>
    </citation>
    <scope>NUCLEOTIDE SEQUENCE [LARGE SCALE GENOMIC DNA]</scope>
    <source>
        <strain evidence="5 6">UMA81212</strain>
    </source>
</reference>
<dbReference type="Pfam" id="PF00933">
    <property type="entry name" value="Glyco_hydro_3"/>
    <property type="match status" value="1"/>
</dbReference>
<dbReference type="Pfam" id="PF01915">
    <property type="entry name" value="Glyco_hydro_3_C"/>
    <property type="match status" value="1"/>
</dbReference>
<dbReference type="InterPro" id="IPR050288">
    <property type="entry name" value="Cellulose_deg_GH3"/>
</dbReference>
<gene>
    <name evidence="5" type="ORF">B9T39_07635</name>
</gene>
<dbReference type="SUPFAM" id="SSF52279">
    <property type="entry name" value="Beta-D-glucan exohydrolase, C-terminal domain"/>
    <property type="match status" value="1"/>
</dbReference>
<dbReference type="InterPro" id="IPR017853">
    <property type="entry name" value="GH"/>
</dbReference>
<dbReference type="GO" id="GO:0004553">
    <property type="term" value="F:hydrolase activity, hydrolyzing O-glycosyl compounds"/>
    <property type="evidence" value="ECO:0007669"/>
    <property type="project" value="InterPro"/>
</dbReference>
<dbReference type="InterPro" id="IPR036881">
    <property type="entry name" value="Glyco_hydro_3_C_sf"/>
</dbReference>
<dbReference type="Gene3D" id="3.40.50.1700">
    <property type="entry name" value="Glycoside hydrolase family 3 C-terminal domain"/>
    <property type="match status" value="1"/>
</dbReference>
<evidence type="ECO:0000256" key="1">
    <source>
        <dbReference type="ARBA" id="ARBA00005336"/>
    </source>
</evidence>
<accession>A0A1Y2SWS3</accession>
<dbReference type="Pfam" id="PF14310">
    <property type="entry name" value="Fn3-like"/>
    <property type="match status" value="1"/>
</dbReference>
<keyword evidence="3" id="KW-1133">Transmembrane helix</keyword>
<dbReference type="InterPro" id="IPR013783">
    <property type="entry name" value="Ig-like_fold"/>
</dbReference>
<dbReference type="SMART" id="SM01217">
    <property type="entry name" value="Fn3_like"/>
    <property type="match status" value="1"/>
</dbReference>